<evidence type="ECO:0000256" key="1">
    <source>
        <dbReference type="SAM" id="Phobius"/>
    </source>
</evidence>
<reference evidence="2 3" key="1">
    <citation type="submission" date="2019-05" db="EMBL/GenBank/DDBJ databases">
        <title>Another draft genome of Portunus trituberculatus and its Hox gene families provides insights of decapod evolution.</title>
        <authorList>
            <person name="Jeong J.-H."/>
            <person name="Song I."/>
            <person name="Kim S."/>
            <person name="Choi T."/>
            <person name="Kim D."/>
            <person name="Ryu S."/>
            <person name="Kim W."/>
        </authorList>
    </citation>
    <scope>NUCLEOTIDE SEQUENCE [LARGE SCALE GENOMIC DNA]</scope>
    <source>
        <tissue evidence="2">Muscle</tissue>
    </source>
</reference>
<sequence>MRITGSNENVRLCNRQIMAHGNIKEDFVNYVAAEVVMVMMVVIKMINTVLMPRATRGDSGCNDTSSGVVLMPMVMQGQGSGGDQRAGEEVMI</sequence>
<keyword evidence="1" id="KW-0472">Membrane</keyword>
<keyword evidence="1" id="KW-1133">Transmembrane helix</keyword>
<evidence type="ECO:0000313" key="2">
    <source>
        <dbReference type="EMBL" id="MPC37740.1"/>
    </source>
</evidence>
<evidence type="ECO:0000313" key="3">
    <source>
        <dbReference type="Proteomes" id="UP000324222"/>
    </source>
</evidence>
<feature type="transmembrane region" description="Helical" evidence="1">
    <location>
        <begin position="27"/>
        <end position="46"/>
    </location>
</feature>
<comment type="caution">
    <text evidence="2">The sequence shown here is derived from an EMBL/GenBank/DDBJ whole genome shotgun (WGS) entry which is preliminary data.</text>
</comment>
<keyword evidence="1" id="KW-0812">Transmembrane</keyword>
<protein>
    <submittedName>
        <fullName evidence="2">Uncharacterized protein</fullName>
    </submittedName>
</protein>
<dbReference type="Proteomes" id="UP000324222">
    <property type="component" value="Unassembled WGS sequence"/>
</dbReference>
<dbReference type="EMBL" id="VSRR010003870">
    <property type="protein sequence ID" value="MPC37740.1"/>
    <property type="molecule type" value="Genomic_DNA"/>
</dbReference>
<organism evidence="2 3">
    <name type="scientific">Portunus trituberculatus</name>
    <name type="common">Swimming crab</name>
    <name type="synonym">Neptunus trituberculatus</name>
    <dbReference type="NCBI Taxonomy" id="210409"/>
    <lineage>
        <taxon>Eukaryota</taxon>
        <taxon>Metazoa</taxon>
        <taxon>Ecdysozoa</taxon>
        <taxon>Arthropoda</taxon>
        <taxon>Crustacea</taxon>
        <taxon>Multicrustacea</taxon>
        <taxon>Malacostraca</taxon>
        <taxon>Eumalacostraca</taxon>
        <taxon>Eucarida</taxon>
        <taxon>Decapoda</taxon>
        <taxon>Pleocyemata</taxon>
        <taxon>Brachyura</taxon>
        <taxon>Eubrachyura</taxon>
        <taxon>Portunoidea</taxon>
        <taxon>Portunidae</taxon>
        <taxon>Portuninae</taxon>
        <taxon>Portunus</taxon>
    </lineage>
</organism>
<proteinExistence type="predicted"/>
<dbReference type="AlphaFoldDB" id="A0A5B7ESG3"/>
<gene>
    <name evidence="2" type="ORF">E2C01_031230</name>
</gene>
<accession>A0A5B7ESG3</accession>
<keyword evidence="3" id="KW-1185">Reference proteome</keyword>
<name>A0A5B7ESG3_PORTR</name>